<keyword evidence="1" id="KW-0472">Membrane</keyword>
<feature type="transmembrane region" description="Helical" evidence="1">
    <location>
        <begin position="126"/>
        <end position="146"/>
    </location>
</feature>
<name>A0ABR0YFT3_HUSHU</name>
<reference evidence="2 3" key="1">
    <citation type="submission" date="2021-05" db="EMBL/GenBank/DDBJ databases">
        <authorList>
            <person name="Zahm M."/>
            <person name="Klopp C."/>
            <person name="Cabau C."/>
            <person name="Kuhl H."/>
            <person name="Suciu R."/>
            <person name="Ciorpac M."/>
            <person name="Holostenco D."/>
            <person name="Gessner J."/>
            <person name="Wuertz S."/>
            <person name="Hohne C."/>
            <person name="Stock M."/>
            <person name="Gislard M."/>
            <person name="Lluch J."/>
            <person name="Milhes M."/>
            <person name="Lampietro C."/>
            <person name="Lopez Roques C."/>
            <person name="Donnadieu C."/>
            <person name="Du K."/>
            <person name="Schartl M."/>
            <person name="Guiguen Y."/>
        </authorList>
    </citation>
    <scope>NUCLEOTIDE SEQUENCE [LARGE SCALE GENOMIC DNA]</scope>
    <source>
        <strain evidence="2">Hh-F2</strain>
        <tissue evidence="2">Blood</tissue>
    </source>
</reference>
<keyword evidence="1" id="KW-0812">Transmembrane</keyword>
<dbReference type="EMBL" id="JAHFZB010000031">
    <property type="protein sequence ID" value="KAK6471504.1"/>
    <property type="molecule type" value="Genomic_DNA"/>
</dbReference>
<accession>A0ABR0YFT3</accession>
<gene>
    <name evidence="2" type="ORF">HHUSO_G29347</name>
</gene>
<evidence type="ECO:0000256" key="1">
    <source>
        <dbReference type="SAM" id="Phobius"/>
    </source>
</evidence>
<proteinExistence type="predicted"/>
<evidence type="ECO:0000313" key="3">
    <source>
        <dbReference type="Proteomes" id="UP001369086"/>
    </source>
</evidence>
<dbReference type="Proteomes" id="UP001369086">
    <property type="component" value="Unassembled WGS sequence"/>
</dbReference>
<protein>
    <submittedName>
        <fullName evidence="2">Uncharacterized protein</fullName>
    </submittedName>
</protein>
<feature type="transmembrane region" description="Helical" evidence="1">
    <location>
        <begin position="58"/>
        <end position="80"/>
    </location>
</feature>
<sequence>MNSEQLETNTPLLFISEIPDEEALSWLKRNTILDRREFIINSSNKKHLKFYWNKIKCILAGAVAGASALSLLGAAAVYAGDKEKVKLLFKTGAIIPVSRSFRSIKKKPIFCIAVICYAAITGNPMLLWGAGIGLVIGVIVGGYYGAKENEPREAFKNVDRKVSDFISKTAAEIVNFVKTCRAPEEAEQSPETV</sequence>
<comment type="caution">
    <text evidence="2">The sequence shown here is derived from an EMBL/GenBank/DDBJ whole genome shotgun (WGS) entry which is preliminary data.</text>
</comment>
<keyword evidence="3" id="KW-1185">Reference proteome</keyword>
<organism evidence="2 3">
    <name type="scientific">Huso huso</name>
    <name type="common">Beluga</name>
    <name type="synonym">Acipenser huso</name>
    <dbReference type="NCBI Taxonomy" id="61971"/>
    <lineage>
        <taxon>Eukaryota</taxon>
        <taxon>Metazoa</taxon>
        <taxon>Chordata</taxon>
        <taxon>Craniata</taxon>
        <taxon>Vertebrata</taxon>
        <taxon>Euteleostomi</taxon>
        <taxon>Actinopterygii</taxon>
        <taxon>Chondrostei</taxon>
        <taxon>Acipenseriformes</taxon>
        <taxon>Acipenseridae</taxon>
        <taxon>Huso</taxon>
    </lineage>
</organism>
<keyword evidence="1" id="KW-1133">Transmembrane helix</keyword>
<evidence type="ECO:0000313" key="2">
    <source>
        <dbReference type="EMBL" id="KAK6471504.1"/>
    </source>
</evidence>